<organism evidence="2">
    <name type="scientific">freshwater metagenome</name>
    <dbReference type="NCBI Taxonomy" id="449393"/>
    <lineage>
        <taxon>unclassified sequences</taxon>
        <taxon>metagenomes</taxon>
        <taxon>ecological metagenomes</taxon>
    </lineage>
</organism>
<accession>A0A6J7UB25</accession>
<proteinExistence type="predicted"/>
<dbReference type="EMBL" id="CAFBQS010000077">
    <property type="protein sequence ID" value="CAB5063085.1"/>
    <property type="molecule type" value="Genomic_DNA"/>
</dbReference>
<evidence type="ECO:0000313" key="2">
    <source>
        <dbReference type="EMBL" id="CAB5063085.1"/>
    </source>
</evidence>
<name>A0A6J7UB25_9ZZZZ</name>
<reference evidence="2" key="1">
    <citation type="submission" date="2020-05" db="EMBL/GenBank/DDBJ databases">
        <authorList>
            <person name="Chiriac C."/>
            <person name="Salcher M."/>
            <person name="Ghai R."/>
            <person name="Kavagutti S V."/>
        </authorList>
    </citation>
    <scope>NUCLEOTIDE SEQUENCE</scope>
</reference>
<dbReference type="AlphaFoldDB" id="A0A6J7UB25"/>
<gene>
    <name evidence="2" type="ORF">UFOPK4366_00509</name>
</gene>
<protein>
    <submittedName>
        <fullName evidence="2">Unannotated protein</fullName>
    </submittedName>
</protein>
<feature type="region of interest" description="Disordered" evidence="1">
    <location>
        <begin position="39"/>
        <end position="60"/>
    </location>
</feature>
<sequence>MGTNSFESLSGDLALSQLPAQGRGLSEIESLGHNWPQQAPIEIKRRSQSGYGKEGYATVT</sequence>
<evidence type="ECO:0000256" key="1">
    <source>
        <dbReference type="SAM" id="MobiDB-lite"/>
    </source>
</evidence>